<dbReference type="PANTHER" id="PTHR30055:SF175">
    <property type="entry name" value="HTH-TYPE TRANSCRIPTIONAL REPRESSOR KSTR2"/>
    <property type="match status" value="1"/>
</dbReference>
<dbReference type="GO" id="GO:0003700">
    <property type="term" value="F:DNA-binding transcription factor activity"/>
    <property type="evidence" value="ECO:0007669"/>
    <property type="project" value="TreeGrafter"/>
</dbReference>
<dbReference type="InterPro" id="IPR009057">
    <property type="entry name" value="Homeodomain-like_sf"/>
</dbReference>
<gene>
    <name evidence="8" type="ORF">EJP82_18515</name>
</gene>
<dbReference type="FunFam" id="1.10.10.60:FF:000141">
    <property type="entry name" value="TetR family transcriptional regulator"/>
    <property type="match status" value="1"/>
</dbReference>
<dbReference type="Gene3D" id="1.10.10.60">
    <property type="entry name" value="Homeodomain-like"/>
    <property type="match status" value="1"/>
</dbReference>
<dbReference type="EMBL" id="RZNY01000016">
    <property type="protein sequence ID" value="RUT43938.1"/>
    <property type="molecule type" value="Genomic_DNA"/>
</dbReference>
<dbReference type="PROSITE" id="PS01081">
    <property type="entry name" value="HTH_TETR_1"/>
    <property type="match status" value="1"/>
</dbReference>
<dbReference type="InterPro" id="IPR023772">
    <property type="entry name" value="DNA-bd_HTH_TetR-type_CS"/>
</dbReference>
<dbReference type="SUPFAM" id="SSF46689">
    <property type="entry name" value="Homeodomain-like"/>
    <property type="match status" value="1"/>
</dbReference>
<protein>
    <submittedName>
        <fullName evidence="8">TetR/AcrR family transcriptional regulator</fullName>
    </submittedName>
</protein>
<evidence type="ECO:0000256" key="3">
    <source>
        <dbReference type="ARBA" id="ARBA00023125"/>
    </source>
</evidence>
<keyword evidence="4" id="KW-0804">Transcription</keyword>
<feature type="DNA-binding region" description="H-T-H motif" evidence="5">
    <location>
        <begin position="42"/>
        <end position="61"/>
    </location>
</feature>
<keyword evidence="9" id="KW-1185">Reference proteome</keyword>
<dbReference type="PROSITE" id="PS50977">
    <property type="entry name" value="HTH_TETR_2"/>
    <property type="match status" value="1"/>
</dbReference>
<dbReference type="GO" id="GO:0045892">
    <property type="term" value="P:negative regulation of DNA-templated transcription"/>
    <property type="evidence" value="ECO:0007669"/>
    <property type="project" value="UniProtKB-ARBA"/>
</dbReference>
<feature type="domain" description="HTH tetR-type" evidence="7">
    <location>
        <begin position="19"/>
        <end position="79"/>
    </location>
</feature>
<dbReference type="InterPro" id="IPR050109">
    <property type="entry name" value="HTH-type_TetR-like_transc_reg"/>
</dbReference>
<proteinExistence type="predicted"/>
<keyword evidence="3 5" id="KW-0238">DNA-binding</keyword>
<sequence>MKSPKKRPLGRPSGQQEGLPTSKTILHAASKLFIEKGFESVSMNQVAELSGVTKAAVYYYFPTKTELFMASMLEVLSFVNERIRTILEQPGSFRSRLVNIATNYLKIPQVHMDGMVEKVRHHLSPEQQESLIIHENALYQRLQEGFDAAVRNEEIICNDSFIAAHIFVSMLKVGERKYTDDNKLFASIEEAAEGIVSFLWRGIHK</sequence>
<reference evidence="8 9" key="1">
    <citation type="submission" date="2018-12" db="EMBL/GenBank/DDBJ databases">
        <authorList>
            <person name="Sun L."/>
            <person name="Chen Z."/>
        </authorList>
    </citation>
    <scope>NUCLEOTIDE SEQUENCE [LARGE SCALE GENOMIC DNA]</scope>
    <source>
        <strain evidence="8 9">DSM 15890</strain>
    </source>
</reference>
<dbReference type="InterPro" id="IPR001647">
    <property type="entry name" value="HTH_TetR"/>
</dbReference>
<keyword evidence="1" id="KW-0678">Repressor</keyword>
<feature type="region of interest" description="Disordered" evidence="6">
    <location>
        <begin position="1"/>
        <end position="21"/>
    </location>
</feature>
<evidence type="ECO:0000256" key="4">
    <source>
        <dbReference type="ARBA" id="ARBA00023163"/>
    </source>
</evidence>
<name>A0A433Y5G1_9BACL</name>
<evidence type="ECO:0000259" key="7">
    <source>
        <dbReference type="PROSITE" id="PS50977"/>
    </source>
</evidence>
<dbReference type="Pfam" id="PF00440">
    <property type="entry name" value="TetR_N"/>
    <property type="match status" value="1"/>
</dbReference>
<dbReference type="Gene3D" id="1.10.357.10">
    <property type="entry name" value="Tetracycline Repressor, domain 2"/>
    <property type="match status" value="1"/>
</dbReference>
<dbReference type="RefSeq" id="WP_127193560.1">
    <property type="nucleotide sequence ID" value="NZ_RZNY01000016.1"/>
</dbReference>
<evidence type="ECO:0000313" key="8">
    <source>
        <dbReference type="EMBL" id="RUT43938.1"/>
    </source>
</evidence>
<dbReference type="GO" id="GO:0000976">
    <property type="term" value="F:transcription cis-regulatory region binding"/>
    <property type="evidence" value="ECO:0007669"/>
    <property type="project" value="TreeGrafter"/>
</dbReference>
<evidence type="ECO:0000256" key="1">
    <source>
        <dbReference type="ARBA" id="ARBA00022491"/>
    </source>
</evidence>
<accession>A0A433Y5G1</accession>
<evidence type="ECO:0000256" key="5">
    <source>
        <dbReference type="PROSITE-ProRule" id="PRU00335"/>
    </source>
</evidence>
<evidence type="ECO:0000256" key="6">
    <source>
        <dbReference type="SAM" id="MobiDB-lite"/>
    </source>
</evidence>
<evidence type="ECO:0000313" key="9">
    <source>
        <dbReference type="Proteomes" id="UP000279446"/>
    </source>
</evidence>
<dbReference type="PANTHER" id="PTHR30055">
    <property type="entry name" value="HTH-TYPE TRANSCRIPTIONAL REGULATOR RUTR"/>
    <property type="match status" value="1"/>
</dbReference>
<dbReference type="AlphaFoldDB" id="A0A433Y5G1"/>
<comment type="caution">
    <text evidence="8">The sequence shown here is derived from an EMBL/GenBank/DDBJ whole genome shotgun (WGS) entry which is preliminary data.</text>
</comment>
<dbReference type="OrthoDB" id="2732116at2"/>
<organism evidence="8 9">
    <name type="scientific">Paenibacillus anaericanus</name>
    <dbReference type="NCBI Taxonomy" id="170367"/>
    <lineage>
        <taxon>Bacteria</taxon>
        <taxon>Bacillati</taxon>
        <taxon>Bacillota</taxon>
        <taxon>Bacilli</taxon>
        <taxon>Bacillales</taxon>
        <taxon>Paenibacillaceae</taxon>
        <taxon>Paenibacillus</taxon>
    </lineage>
</organism>
<evidence type="ECO:0000256" key="2">
    <source>
        <dbReference type="ARBA" id="ARBA00023015"/>
    </source>
</evidence>
<keyword evidence="2" id="KW-0805">Transcription regulation</keyword>
<dbReference type="PRINTS" id="PR00455">
    <property type="entry name" value="HTHTETR"/>
</dbReference>
<dbReference type="Proteomes" id="UP000279446">
    <property type="component" value="Unassembled WGS sequence"/>
</dbReference>